<accession>A0ACC1RCF7</accession>
<dbReference type="EMBL" id="JANRMS010005241">
    <property type="protein sequence ID" value="KAJ3503101.1"/>
    <property type="molecule type" value="Genomic_DNA"/>
</dbReference>
<sequence length="513" mass="59734">MDQIPNLPTTPVPDLLVAPTDRTFHDQDAAQWTDKELDKHRSEQGTFDAQSQEKVTRWMKDRIGVLYCDLLPKIPSVIYPSDKPGSYMHIYPNSKPDSETLRSPSTPGRSSPVRFGTKPTLLPEEQYCNALNREKRFHDLLTKAGGRPWYPIERIESVSRNPTESAELLQYWRTDSPESKSDDWVVFERQWERWDRFRHYQSRVRQPPETFAQHSERCQKHLAKYSFSRTFQLEKNSADQDELSQWIEYLCFECFEYEKLSWYKQHHEPYKEAWRKLVDSKTLRPHETLEKIENTECEATCENERTQLRQAVEEARSHVLLAERDLLDPSVRGPTAQRKLFESQAELDTAIKTFDIFQGRKDAIDEFRGATAIYREARRGARRHRILLRWIRDQIPLIEKELGLPPLTEDCPELEDGRPTDGASDWSEEDEEDAEPPTPLLSDQLNAPPGGTVRSAYDLKMLLMTMILRAVMVLLPNARGMVPQIRRTRIDAGVCYIVFSTTSSFATQGPVYR</sequence>
<reference evidence="1" key="1">
    <citation type="submission" date="2022-08" db="EMBL/GenBank/DDBJ databases">
        <title>Genome Sequence of Fusarium decemcellulare.</title>
        <authorList>
            <person name="Buettner E."/>
        </authorList>
    </citation>
    <scope>NUCLEOTIDE SEQUENCE</scope>
    <source>
        <strain evidence="1">Babe19</strain>
    </source>
</reference>
<keyword evidence="2" id="KW-1185">Reference proteome</keyword>
<organism evidence="1 2">
    <name type="scientific">Fusarium decemcellulare</name>
    <dbReference type="NCBI Taxonomy" id="57161"/>
    <lineage>
        <taxon>Eukaryota</taxon>
        <taxon>Fungi</taxon>
        <taxon>Dikarya</taxon>
        <taxon>Ascomycota</taxon>
        <taxon>Pezizomycotina</taxon>
        <taxon>Sordariomycetes</taxon>
        <taxon>Hypocreomycetidae</taxon>
        <taxon>Hypocreales</taxon>
        <taxon>Nectriaceae</taxon>
        <taxon>Fusarium</taxon>
        <taxon>Fusarium decemcellulare species complex</taxon>
    </lineage>
</organism>
<name>A0ACC1RCF7_9HYPO</name>
<gene>
    <name evidence="1" type="ORF">NM208_g16582</name>
</gene>
<dbReference type="Proteomes" id="UP001148629">
    <property type="component" value="Unassembled WGS sequence"/>
</dbReference>
<evidence type="ECO:0000313" key="1">
    <source>
        <dbReference type="EMBL" id="KAJ3503101.1"/>
    </source>
</evidence>
<protein>
    <submittedName>
        <fullName evidence="1">Uncharacterized protein</fullName>
    </submittedName>
</protein>
<proteinExistence type="predicted"/>
<comment type="caution">
    <text evidence="1">The sequence shown here is derived from an EMBL/GenBank/DDBJ whole genome shotgun (WGS) entry which is preliminary data.</text>
</comment>
<evidence type="ECO:0000313" key="2">
    <source>
        <dbReference type="Proteomes" id="UP001148629"/>
    </source>
</evidence>